<reference evidence="1 2" key="2">
    <citation type="journal article" date="2022" name="Mol. Ecol. Resour.">
        <title>The genomes of chicory, endive, great burdock and yacon provide insights into Asteraceae paleo-polyploidization history and plant inulin production.</title>
        <authorList>
            <person name="Fan W."/>
            <person name="Wang S."/>
            <person name="Wang H."/>
            <person name="Wang A."/>
            <person name="Jiang F."/>
            <person name="Liu H."/>
            <person name="Zhao H."/>
            <person name="Xu D."/>
            <person name="Zhang Y."/>
        </authorList>
    </citation>
    <scope>NUCLEOTIDE SEQUENCE [LARGE SCALE GENOMIC DNA]</scope>
    <source>
        <strain evidence="2">cv. Punajuju</strain>
        <tissue evidence="1">Leaves</tissue>
    </source>
</reference>
<reference evidence="2" key="1">
    <citation type="journal article" date="2022" name="Mol. Ecol. Resour.">
        <title>The genomes of chicory, endive, great burdock and yacon provide insights into Asteraceae palaeo-polyploidization history and plant inulin production.</title>
        <authorList>
            <person name="Fan W."/>
            <person name="Wang S."/>
            <person name="Wang H."/>
            <person name="Wang A."/>
            <person name="Jiang F."/>
            <person name="Liu H."/>
            <person name="Zhao H."/>
            <person name="Xu D."/>
            <person name="Zhang Y."/>
        </authorList>
    </citation>
    <scope>NUCLEOTIDE SEQUENCE [LARGE SCALE GENOMIC DNA]</scope>
    <source>
        <strain evidence="2">cv. Punajuju</strain>
    </source>
</reference>
<evidence type="ECO:0000313" key="2">
    <source>
        <dbReference type="Proteomes" id="UP001055811"/>
    </source>
</evidence>
<sequence>MASSSGSTKVCFNSTCKEALEVPRQGWLCRTGDFADLCDRCSSAFKDGKFCDTYHTNASGWRCCESCGKKIHCGCIVSFHMFILLDAGGIECINCAKSEYILTPNPTWPSASHFHTGPAERIRDISSKNWRQIAGSGPVPWRQAPHFFNSFKPQTELLCNIDKPLSREQLTSRSTIIDPSERSVNDSWRVSGDRPRATGVQYEGQQHNLFQSFFTNELATPLSSLPATFMAQDQNNEKGNASGRLCPPPSVGKCCSNNNSPPGTSLESQSHIAKGQGEKRGRHQLLPRYWPRLTDQELQQISGGSNAKITPLFEKVLSASDAGRIGRLVLPKKCAEAYLPPISQPEGYPLVVQDLKGKDWVLQFRFWPNNNSRMYVLEGVTPCIQSMQLQAGDTVTFSRLEPEGKLVMGFRKASPSSPSYHVNETSSVRGSTSTHEELSKGSFGNKLRNPDGTWSEVDKVSFHAKRKKGGKMVTNSKHVKLNEEEIVQLNVTLEQVQGLFRPPLTNSPTIVLIEGVEFEDFQEEPIIGSPTTNKTNHVGSLCLTEVESTPEHLHHTLPTINHENQESVNTKEGLDALAKLAIKDGKPSQLPGGANHKSTCTCNVCLVAKHLPSPPIIHHEDEKHLGKQVGSLVQNPNELMHANIIRFTKMGNSNKTHETGPSGSFENDPNGEKSFKIQNIDLNIQPEREEESSPVSDMGIMRLVQESTHRYIRQQKLSINGVNS</sequence>
<dbReference type="Proteomes" id="UP001055811">
    <property type="component" value="Linkage Group LG07"/>
</dbReference>
<comment type="caution">
    <text evidence="1">The sequence shown here is derived from an EMBL/GenBank/DDBJ whole genome shotgun (WGS) entry which is preliminary data.</text>
</comment>
<dbReference type="EMBL" id="CM042015">
    <property type="protein sequence ID" value="KAI3710335.1"/>
    <property type="molecule type" value="Genomic_DNA"/>
</dbReference>
<name>A0ACB9APH3_CICIN</name>
<evidence type="ECO:0000313" key="1">
    <source>
        <dbReference type="EMBL" id="KAI3710335.1"/>
    </source>
</evidence>
<gene>
    <name evidence="1" type="ORF">L2E82_40113</name>
</gene>
<organism evidence="1 2">
    <name type="scientific">Cichorium intybus</name>
    <name type="common">Chicory</name>
    <dbReference type="NCBI Taxonomy" id="13427"/>
    <lineage>
        <taxon>Eukaryota</taxon>
        <taxon>Viridiplantae</taxon>
        <taxon>Streptophyta</taxon>
        <taxon>Embryophyta</taxon>
        <taxon>Tracheophyta</taxon>
        <taxon>Spermatophyta</taxon>
        <taxon>Magnoliopsida</taxon>
        <taxon>eudicotyledons</taxon>
        <taxon>Gunneridae</taxon>
        <taxon>Pentapetalae</taxon>
        <taxon>asterids</taxon>
        <taxon>campanulids</taxon>
        <taxon>Asterales</taxon>
        <taxon>Asteraceae</taxon>
        <taxon>Cichorioideae</taxon>
        <taxon>Cichorieae</taxon>
        <taxon>Cichoriinae</taxon>
        <taxon>Cichorium</taxon>
    </lineage>
</organism>
<protein>
    <submittedName>
        <fullName evidence="1">Uncharacterized protein</fullName>
    </submittedName>
</protein>
<proteinExistence type="predicted"/>
<keyword evidence="2" id="KW-1185">Reference proteome</keyword>
<accession>A0ACB9APH3</accession>